<proteinExistence type="predicted"/>
<protein>
    <submittedName>
        <fullName evidence="2">Uncharacterized protein</fullName>
    </submittedName>
</protein>
<dbReference type="Proteomes" id="UP000314294">
    <property type="component" value="Unassembled WGS sequence"/>
</dbReference>
<evidence type="ECO:0000313" key="3">
    <source>
        <dbReference type="Proteomes" id="UP000314294"/>
    </source>
</evidence>
<feature type="region of interest" description="Disordered" evidence="1">
    <location>
        <begin position="1"/>
        <end position="25"/>
    </location>
</feature>
<name>A0A4Z2I8H6_9TELE</name>
<reference evidence="2 3" key="1">
    <citation type="submission" date="2019-03" db="EMBL/GenBank/DDBJ databases">
        <title>First draft genome of Liparis tanakae, snailfish: a comprehensive survey of snailfish specific genes.</title>
        <authorList>
            <person name="Kim W."/>
            <person name="Song I."/>
            <person name="Jeong J.-H."/>
            <person name="Kim D."/>
            <person name="Kim S."/>
            <person name="Ryu S."/>
            <person name="Song J.Y."/>
            <person name="Lee S.K."/>
        </authorList>
    </citation>
    <scope>NUCLEOTIDE SEQUENCE [LARGE SCALE GENOMIC DNA]</scope>
    <source>
        <tissue evidence="2">Muscle</tissue>
    </source>
</reference>
<evidence type="ECO:0000313" key="2">
    <source>
        <dbReference type="EMBL" id="TNN74326.1"/>
    </source>
</evidence>
<gene>
    <name evidence="2" type="ORF">EYF80_015409</name>
</gene>
<keyword evidence="3" id="KW-1185">Reference proteome</keyword>
<feature type="compositionally biased region" description="Polar residues" evidence="1">
    <location>
        <begin position="1"/>
        <end position="20"/>
    </location>
</feature>
<accession>A0A4Z2I8H6</accession>
<comment type="caution">
    <text evidence="2">The sequence shown here is derived from an EMBL/GenBank/DDBJ whole genome shotgun (WGS) entry which is preliminary data.</text>
</comment>
<evidence type="ECO:0000256" key="1">
    <source>
        <dbReference type="SAM" id="MobiDB-lite"/>
    </source>
</evidence>
<sequence length="98" mass="11074">MSTAADEQNMSRGSSGTPDGTQVMEGMKERGIAQGDMALVWPVSRPPVLEHETEQVVYTPRLQSEDKGMQQKGMEERLPLREQKYYSSFPIFSFSFIV</sequence>
<dbReference type="EMBL" id="SRLO01000115">
    <property type="protein sequence ID" value="TNN74326.1"/>
    <property type="molecule type" value="Genomic_DNA"/>
</dbReference>
<dbReference type="AlphaFoldDB" id="A0A4Z2I8H6"/>
<organism evidence="2 3">
    <name type="scientific">Liparis tanakae</name>
    <name type="common">Tanaka's snailfish</name>
    <dbReference type="NCBI Taxonomy" id="230148"/>
    <lineage>
        <taxon>Eukaryota</taxon>
        <taxon>Metazoa</taxon>
        <taxon>Chordata</taxon>
        <taxon>Craniata</taxon>
        <taxon>Vertebrata</taxon>
        <taxon>Euteleostomi</taxon>
        <taxon>Actinopterygii</taxon>
        <taxon>Neopterygii</taxon>
        <taxon>Teleostei</taxon>
        <taxon>Neoteleostei</taxon>
        <taxon>Acanthomorphata</taxon>
        <taxon>Eupercaria</taxon>
        <taxon>Perciformes</taxon>
        <taxon>Cottioidei</taxon>
        <taxon>Cottales</taxon>
        <taxon>Liparidae</taxon>
        <taxon>Liparis</taxon>
    </lineage>
</organism>